<dbReference type="STRING" id="351679.A9255_17640"/>
<dbReference type="Proteomes" id="UP000094600">
    <property type="component" value="Chromosome"/>
</dbReference>
<evidence type="ECO:0000313" key="3">
    <source>
        <dbReference type="Proteomes" id="UP000094600"/>
    </source>
</evidence>
<protein>
    <submittedName>
        <fullName evidence="2">Uncharacterized protein</fullName>
    </submittedName>
</protein>
<name>A0A2G0QG77_XENHO</name>
<dbReference type="KEGG" id="xho:A9255_17640"/>
<reference evidence="2 4" key="2">
    <citation type="journal article" date="2017" name="Nat. Microbiol.">
        <title>Natural product diversity associated with the nematode symbionts Photorhabdus and Xenorhabdus.</title>
        <authorList>
            <person name="Tobias N.J."/>
            <person name="Wolff H."/>
            <person name="Djahanschiri B."/>
            <person name="Grundmann F."/>
            <person name="Kronenwerth M."/>
            <person name="Shi Y.M."/>
            <person name="Simonyi S."/>
            <person name="Grun P."/>
            <person name="Shapiro-Ilan D."/>
            <person name="Pidot S.J."/>
            <person name="Stinear T.P."/>
            <person name="Ebersberger I."/>
            <person name="Bode H.B."/>
        </authorList>
    </citation>
    <scope>NUCLEOTIDE SEQUENCE [LARGE SCALE GENOMIC DNA]</scope>
    <source>
        <strain evidence="2 4">DSM 17903</strain>
    </source>
</reference>
<dbReference type="Proteomes" id="UP000225433">
    <property type="component" value="Unassembled WGS sequence"/>
</dbReference>
<accession>A0A2G0QG77</accession>
<reference evidence="1 3" key="1">
    <citation type="submission" date="2016-06" db="EMBL/GenBank/DDBJ databases">
        <title>Bacterial characters and pathogenicity of Xenorhabdus hominickii from an entomopathogenic nematode, Steinernema monticolum.</title>
        <authorList>
            <person name="Park Y."/>
            <person name="Kim Y."/>
        </authorList>
    </citation>
    <scope>NUCLEOTIDE SEQUENCE [LARGE SCALE GENOMIC DNA]</scope>
    <source>
        <strain evidence="1 3">ANU1</strain>
    </source>
</reference>
<dbReference type="EMBL" id="CP016176">
    <property type="protein sequence ID" value="AOM42217.1"/>
    <property type="molecule type" value="Genomic_DNA"/>
</dbReference>
<dbReference type="EMBL" id="NJAI01000001">
    <property type="protein sequence ID" value="PHM58217.1"/>
    <property type="molecule type" value="Genomic_DNA"/>
</dbReference>
<dbReference type="AlphaFoldDB" id="A0A2G0QG77"/>
<evidence type="ECO:0000313" key="1">
    <source>
        <dbReference type="EMBL" id="AOM42217.1"/>
    </source>
</evidence>
<organism evidence="2 4">
    <name type="scientific">Xenorhabdus hominickii</name>
    <dbReference type="NCBI Taxonomy" id="351679"/>
    <lineage>
        <taxon>Bacteria</taxon>
        <taxon>Pseudomonadati</taxon>
        <taxon>Pseudomonadota</taxon>
        <taxon>Gammaproteobacteria</taxon>
        <taxon>Enterobacterales</taxon>
        <taxon>Morganellaceae</taxon>
        <taxon>Xenorhabdus</taxon>
    </lineage>
</organism>
<gene>
    <name evidence="1" type="ORF">A9255_17640</name>
    <name evidence="2" type="ORF">Xhom_01230</name>
</gene>
<sequence>MAGREKIEFNTESNHFESDSIFENEPCNGLLKKLLEQLKKNNHLAKFYFENGARELNVEMIAKGHHYEAIAETLYAIIRAFPVSSRYHDIIDGSLEFLCELPAPPNLSLILKENNKWG</sequence>
<keyword evidence="3" id="KW-1185">Reference proteome</keyword>
<evidence type="ECO:0000313" key="4">
    <source>
        <dbReference type="Proteomes" id="UP000225433"/>
    </source>
</evidence>
<evidence type="ECO:0000313" key="2">
    <source>
        <dbReference type="EMBL" id="PHM58217.1"/>
    </source>
</evidence>
<proteinExistence type="predicted"/>
<dbReference type="RefSeq" id="WP_069317855.1">
    <property type="nucleotide sequence ID" value="NZ_CAWNQJ010000001.1"/>
</dbReference>